<protein>
    <submittedName>
        <fullName evidence="2">Uncharacterized protein</fullName>
    </submittedName>
</protein>
<feature type="compositionally biased region" description="Polar residues" evidence="1">
    <location>
        <begin position="126"/>
        <end position="135"/>
    </location>
</feature>
<feature type="compositionally biased region" description="Basic residues" evidence="1">
    <location>
        <begin position="140"/>
        <end position="150"/>
    </location>
</feature>
<feature type="region of interest" description="Disordered" evidence="1">
    <location>
        <begin position="126"/>
        <end position="150"/>
    </location>
</feature>
<organism evidence="2 3">
    <name type="scientific">Lactuca sativa</name>
    <name type="common">Garden lettuce</name>
    <dbReference type="NCBI Taxonomy" id="4236"/>
    <lineage>
        <taxon>Eukaryota</taxon>
        <taxon>Viridiplantae</taxon>
        <taxon>Streptophyta</taxon>
        <taxon>Embryophyta</taxon>
        <taxon>Tracheophyta</taxon>
        <taxon>Spermatophyta</taxon>
        <taxon>Magnoliopsida</taxon>
        <taxon>eudicotyledons</taxon>
        <taxon>Gunneridae</taxon>
        <taxon>Pentapetalae</taxon>
        <taxon>asterids</taxon>
        <taxon>campanulids</taxon>
        <taxon>Asterales</taxon>
        <taxon>Asteraceae</taxon>
        <taxon>Cichorioideae</taxon>
        <taxon>Cichorieae</taxon>
        <taxon>Lactucinae</taxon>
        <taxon>Lactuca</taxon>
    </lineage>
</organism>
<sequence>MVQKPITQLKTGHPSFICCFNWTRKNWKNEVKYDINSLNKKFDLLLSSLGKEKCGQKICVSYGNSGHIADECMRSQEEINQVHDYGQFQNSPQSFNRNYNQGAGTTTTTMGISTTAVKGITKTKISQNSSSSPTLTKVEHQRRRKLIATS</sequence>
<evidence type="ECO:0000256" key="1">
    <source>
        <dbReference type="SAM" id="MobiDB-lite"/>
    </source>
</evidence>
<keyword evidence="3" id="KW-1185">Reference proteome</keyword>
<evidence type="ECO:0000313" key="3">
    <source>
        <dbReference type="Proteomes" id="UP000235145"/>
    </source>
</evidence>
<dbReference type="AlphaFoldDB" id="A0A9R1VF54"/>
<evidence type="ECO:0000313" key="2">
    <source>
        <dbReference type="EMBL" id="KAJ0206002.1"/>
    </source>
</evidence>
<dbReference type="EMBL" id="NBSK02000005">
    <property type="protein sequence ID" value="KAJ0206002.1"/>
    <property type="molecule type" value="Genomic_DNA"/>
</dbReference>
<reference evidence="2 3" key="1">
    <citation type="journal article" date="2017" name="Nat. Commun.">
        <title>Genome assembly with in vitro proximity ligation data and whole-genome triplication in lettuce.</title>
        <authorList>
            <person name="Reyes-Chin-Wo S."/>
            <person name="Wang Z."/>
            <person name="Yang X."/>
            <person name="Kozik A."/>
            <person name="Arikit S."/>
            <person name="Song C."/>
            <person name="Xia L."/>
            <person name="Froenicke L."/>
            <person name="Lavelle D.O."/>
            <person name="Truco M.J."/>
            <person name="Xia R."/>
            <person name="Zhu S."/>
            <person name="Xu C."/>
            <person name="Xu H."/>
            <person name="Xu X."/>
            <person name="Cox K."/>
            <person name="Korf I."/>
            <person name="Meyers B.C."/>
            <person name="Michelmore R.W."/>
        </authorList>
    </citation>
    <scope>NUCLEOTIDE SEQUENCE [LARGE SCALE GENOMIC DNA]</scope>
    <source>
        <strain evidence="3">cv. Salinas</strain>
        <tissue evidence="2">Seedlings</tissue>
    </source>
</reference>
<proteinExistence type="predicted"/>
<name>A0A9R1VF54_LACSA</name>
<gene>
    <name evidence="2" type="ORF">LSAT_V11C500270540</name>
</gene>
<comment type="caution">
    <text evidence="2">The sequence shown here is derived from an EMBL/GenBank/DDBJ whole genome shotgun (WGS) entry which is preliminary data.</text>
</comment>
<dbReference type="Proteomes" id="UP000235145">
    <property type="component" value="Unassembled WGS sequence"/>
</dbReference>
<accession>A0A9R1VF54</accession>